<evidence type="ECO:0000256" key="3">
    <source>
        <dbReference type="ARBA" id="ARBA00022900"/>
    </source>
</evidence>
<feature type="chain" id="PRO_5042135338" evidence="4">
    <location>
        <begin position="37"/>
        <end position="87"/>
    </location>
</feature>
<dbReference type="AlphaFoldDB" id="A0AAD7QJS8"/>
<dbReference type="Pfam" id="PF02428">
    <property type="entry name" value="Prot_inhib_II"/>
    <property type="match status" value="1"/>
</dbReference>
<dbReference type="InterPro" id="IPR051391">
    <property type="entry name" value="Protease_inhibitor_I20"/>
</dbReference>
<dbReference type="Proteomes" id="UP001163823">
    <property type="component" value="Chromosome 1"/>
</dbReference>
<keyword evidence="2" id="KW-0646">Protease inhibitor</keyword>
<gene>
    <name evidence="5" type="ORF">O6P43_001788</name>
</gene>
<dbReference type="EMBL" id="JARAOO010000001">
    <property type="protein sequence ID" value="KAJ7982693.1"/>
    <property type="molecule type" value="Genomic_DNA"/>
</dbReference>
<reference evidence="5 6" key="1">
    <citation type="journal article" date="2023" name="Science">
        <title>Elucidation of the pathway for biosynthesis of saponin adjuvants from the soapbark tree.</title>
        <authorList>
            <person name="Reed J."/>
            <person name="Orme A."/>
            <person name="El-Demerdash A."/>
            <person name="Owen C."/>
            <person name="Martin L.B.B."/>
            <person name="Misra R.C."/>
            <person name="Kikuchi S."/>
            <person name="Rejzek M."/>
            <person name="Martin A.C."/>
            <person name="Harkess A."/>
            <person name="Leebens-Mack J."/>
            <person name="Louveau T."/>
            <person name="Stephenson M.J."/>
            <person name="Osbourn A."/>
        </authorList>
    </citation>
    <scope>NUCLEOTIDE SEQUENCE [LARGE SCALE GENOMIC DNA]</scope>
    <source>
        <strain evidence="5">S10</strain>
    </source>
</reference>
<evidence type="ECO:0000256" key="2">
    <source>
        <dbReference type="ARBA" id="ARBA00022690"/>
    </source>
</evidence>
<name>A0AAD7QJS8_QUISA</name>
<evidence type="ECO:0000313" key="6">
    <source>
        <dbReference type="Proteomes" id="UP001163823"/>
    </source>
</evidence>
<organism evidence="5 6">
    <name type="scientific">Quillaja saponaria</name>
    <name type="common">Soap bark tree</name>
    <dbReference type="NCBI Taxonomy" id="32244"/>
    <lineage>
        <taxon>Eukaryota</taxon>
        <taxon>Viridiplantae</taxon>
        <taxon>Streptophyta</taxon>
        <taxon>Embryophyta</taxon>
        <taxon>Tracheophyta</taxon>
        <taxon>Spermatophyta</taxon>
        <taxon>Magnoliopsida</taxon>
        <taxon>eudicotyledons</taxon>
        <taxon>Gunneridae</taxon>
        <taxon>Pentapetalae</taxon>
        <taxon>rosids</taxon>
        <taxon>fabids</taxon>
        <taxon>Fabales</taxon>
        <taxon>Quillajaceae</taxon>
        <taxon>Quillaja</taxon>
    </lineage>
</organism>
<comment type="similarity">
    <text evidence="1">Belongs to the protease inhibitor I20 (potato type II proteinase inhibitor) family.</text>
</comment>
<sequence>MALIKSMASNKVGRLTFLLFVCGAILLGANIENVNAKVCPLICFDYAGYMTCPSSGNEHLSPSCNCCLAPTGCTLWNADGTPICTSN</sequence>
<protein>
    <submittedName>
        <fullName evidence="5">Proteinase inhibitor type-2</fullName>
    </submittedName>
</protein>
<dbReference type="PANTHER" id="PTHR33832">
    <property type="entry name" value="SERINE-TYPE ENDOPEPTIDASE INHIBITOR"/>
    <property type="match status" value="1"/>
</dbReference>
<keyword evidence="4" id="KW-0732">Signal</keyword>
<dbReference type="Gene3D" id="3.30.60.30">
    <property type="match status" value="1"/>
</dbReference>
<accession>A0AAD7QJS8</accession>
<evidence type="ECO:0000313" key="5">
    <source>
        <dbReference type="EMBL" id="KAJ7982693.1"/>
    </source>
</evidence>
<dbReference type="GO" id="GO:0004867">
    <property type="term" value="F:serine-type endopeptidase inhibitor activity"/>
    <property type="evidence" value="ECO:0007669"/>
    <property type="project" value="UniProtKB-KW"/>
</dbReference>
<comment type="caution">
    <text evidence="5">The sequence shown here is derived from an EMBL/GenBank/DDBJ whole genome shotgun (WGS) entry which is preliminary data.</text>
</comment>
<evidence type="ECO:0000256" key="1">
    <source>
        <dbReference type="ARBA" id="ARBA00007766"/>
    </source>
</evidence>
<keyword evidence="3" id="KW-0722">Serine protease inhibitor</keyword>
<keyword evidence="6" id="KW-1185">Reference proteome</keyword>
<dbReference type="SUPFAM" id="SSF100897">
    <property type="entry name" value="Plant proteinase inhibitors"/>
    <property type="match status" value="1"/>
</dbReference>
<feature type="signal peptide" evidence="4">
    <location>
        <begin position="1"/>
        <end position="36"/>
    </location>
</feature>
<dbReference type="KEGG" id="qsa:O6P43_001788"/>
<evidence type="ECO:0000256" key="4">
    <source>
        <dbReference type="SAM" id="SignalP"/>
    </source>
</evidence>
<proteinExistence type="inferred from homology"/>
<dbReference type="InterPro" id="IPR003465">
    <property type="entry name" value="Prot_inh_I20"/>
</dbReference>
<dbReference type="PANTHER" id="PTHR33832:SF15">
    <property type="entry name" value="SERINE-TYPE ENDOPEPTIDASE INHIBITOR"/>
    <property type="match status" value="1"/>
</dbReference>